<feature type="chain" id="PRO_5009185846" description="DUF6265 domain-containing protein" evidence="1">
    <location>
        <begin position="21"/>
        <end position="158"/>
    </location>
</feature>
<comment type="caution">
    <text evidence="3">The sequence shown here is derived from an EMBL/GenBank/DDBJ whole genome shotgun (WGS) entry which is preliminary data.</text>
</comment>
<evidence type="ECO:0000313" key="4">
    <source>
        <dbReference type="Proteomes" id="UP000095552"/>
    </source>
</evidence>
<dbReference type="STRING" id="1563681.BFP71_14885"/>
<keyword evidence="4" id="KW-1185">Reference proteome</keyword>
<feature type="domain" description="DUF6265" evidence="2">
    <location>
        <begin position="35"/>
        <end position="142"/>
    </location>
</feature>
<dbReference type="RefSeq" id="WP_069836235.1">
    <property type="nucleotide sequence ID" value="NZ_MDGQ01000005.1"/>
</dbReference>
<dbReference type="AlphaFoldDB" id="A0A1E5T031"/>
<dbReference type="Pfam" id="PF19780">
    <property type="entry name" value="DUF6265"/>
    <property type="match status" value="1"/>
</dbReference>
<organism evidence="3 4">
    <name type="scientific">Roseivirga misakiensis</name>
    <dbReference type="NCBI Taxonomy" id="1563681"/>
    <lineage>
        <taxon>Bacteria</taxon>
        <taxon>Pseudomonadati</taxon>
        <taxon>Bacteroidota</taxon>
        <taxon>Cytophagia</taxon>
        <taxon>Cytophagales</taxon>
        <taxon>Roseivirgaceae</taxon>
        <taxon>Roseivirga</taxon>
    </lineage>
</organism>
<dbReference type="InterPro" id="IPR046232">
    <property type="entry name" value="DUF6265"/>
</dbReference>
<name>A0A1E5T031_9BACT</name>
<keyword evidence="1" id="KW-0732">Signal</keyword>
<dbReference type="OrthoDB" id="5382295at2"/>
<sequence>MLKLSLSLLLVSLLAKTSFAQEQQQMTQKDFDSLHWILGQWERTNTRSGTSATESWRKVSNNRYEGIGVNTRGSDTTFVEHLRLEFKDQKIVYVADVRENATPIYFRIDEITKNGFISKNPDHDFPKVISYQLNANKMSAIISDGKDKKMAFEFVKRR</sequence>
<gene>
    <name evidence="3" type="ORF">BFP71_14885</name>
</gene>
<evidence type="ECO:0000313" key="3">
    <source>
        <dbReference type="EMBL" id="OEK04730.1"/>
    </source>
</evidence>
<dbReference type="Proteomes" id="UP000095552">
    <property type="component" value="Unassembled WGS sequence"/>
</dbReference>
<evidence type="ECO:0000259" key="2">
    <source>
        <dbReference type="Pfam" id="PF19780"/>
    </source>
</evidence>
<feature type="signal peptide" evidence="1">
    <location>
        <begin position="1"/>
        <end position="20"/>
    </location>
</feature>
<protein>
    <recommendedName>
        <fullName evidence="2">DUF6265 domain-containing protein</fullName>
    </recommendedName>
</protein>
<dbReference type="EMBL" id="MDGQ01000005">
    <property type="protein sequence ID" value="OEK04730.1"/>
    <property type="molecule type" value="Genomic_DNA"/>
</dbReference>
<accession>A0A1E5T031</accession>
<reference evidence="3 4" key="1">
    <citation type="submission" date="2016-08" db="EMBL/GenBank/DDBJ databases">
        <title>Draft genome of Fabibacter sp. strain SK-8.</title>
        <authorList>
            <person name="Wong S.-K."/>
            <person name="Hamasaki K."/>
            <person name="Yoshizawa S."/>
        </authorList>
    </citation>
    <scope>NUCLEOTIDE SEQUENCE [LARGE SCALE GENOMIC DNA]</scope>
    <source>
        <strain evidence="3 4">SK-8</strain>
    </source>
</reference>
<proteinExistence type="predicted"/>
<evidence type="ECO:0000256" key="1">
    <source>
        <dbReference type="SAM" id="SignalP"/>
    </source>
</evidence>